<dbReference type="STRING" id="52442.SAMN05421880_1157"/>
<reference evidence="1 2" key="1">
    <citation type="submission" date="2016-10" db="EMBL/GenBank/DDBJ databases">
        <authorList>
            <person name="de Groot N.N."/>
        </authorList>
    </citation>
    <scope>NUCLEOTIDE SEQUENCE [LARGE SCALE GENOMIC DNA]</scope>
    <source>
        <strain evidence="1 2">Nm146</strain>
    </source>
</reference>
<gene>
    <name evidence="1" type="ORF">SAMN05421880_1157</name>
</gene>
<keyword evidence="2" id="KW-1185">Reference proteome</keyword>
<accession>A0A1I4QGN4</accession>
<dbReference type="PANTHER" id="PTHR47786:SF2">
    <property type="entry name" value="GLYCOSYL HYDROLASE FAMILY 13 CATALYTIC DOMAIN-CONTAINING PROTEIN"/>
    <property type="match status" value="1"/>
</dbReference>
<dbReference type="GO" id="GO:0005975">
    <property type="term" value="P:carbohydrate metabolic process"/>
    <property type="evidence" value="ECO:0007669"/>
    <property type="project" value="InterPro"/>
</dbReference>
<evidence type="ECO:0000313" key="1">
    <source>
        <dbReference type="EMBL" id="SFM38926.1"/>
    </source>
</evidence>
<dbReference type="PANTHER" id="PTHR47786">
    <property type="entry name" value="ALPHA-1,4-GLUCAN:MALTOSE-1-PHOSPHATE MALTOSYLTRANSFERASE"/>
    <property type="match status" value="1"/>
</dbReference>
<dbReference type="EMBL" id="FOUF01000015">
    <property type="protein sequence ID" value="SFM38926.1"/>
    <property type="molecule type" value="Genomic_DNA"/>
</dbReference>
<dbReference type="SUPFAM" id="SSF51445">
    <property type="entry name" value="(Trans)glycosidases"/>
    <property type="match status" value="1"/>
</dbReference>
<organism evidence="1 2">
    <name type="scientific">Nitrosomonas nitrosa</name>
    <dbReference type="NCBI Taxonomy" id="52442"/>
    <lineage>
        <taxon>Bacteria</taxon>
        <taxon>Pseudomonadati</taxon>
        <taxon>Pseudomonadota</taxon>
        <taxon>Betaproteobacteria</taxon>
        <taxon>Nitrosomonadales</taxon>
        <taxon>Nitrosomonadaceae</taxon>
        <taxon>Nitrosomonas</taxon>
    </lineage>
</organism>
<name>A0A1I4QGN4_9PROT</name>
<dbReference type="InterPro" id="IPR017853">
    <property type="entry name" value="GH"/>
</dbReference>
<sequence length="265" mass="30115">MEISNYPSLYQINTRVRHWRFLSQVDQAVGIDSWPDSEWQGIAKQGFDWVWLLDIWQIGKAGGSISRSHEAWQEGFRANLVDLSESDICGSCFAVVRYQTTEELGGDEALAHVHKQLNQCRLRLMLDFVPNHTALDHPWVQKHPEFYIQGSTQDIDREPQNYIALETNQGRRVFAYGRDPYFNGWPDVLQLDYSQSALQAAMIDELLAIAPRWRAQRYGDADFTGSLRENLGGGGNDRAVLAQGDYSGAETFSRFRVACRGLLGP</sequence>
<protein>
    <submittedName>
        <fullName evidence="1">Alpha amylase, catalytic domain</fullName>
    </submittedName>
</protein>
<evidence type="ECO:0000313" key="2">
    <source>
        <dbReference type="Proteomes" id="UP000199561"/>
    </source>
</evidence>
<dbReference type="RefSeq" id="WP_218143450.1">
    <property type="nucleotide sequence ID" value="NZ_FOUF01000015.1"/>
</dbReference>
<dbReference type="AlphaFoldDB" id="A0A1I4QGN4"/>
<dbReference type="Gene3D" id="3.20.20.80">
    <property type="entry name" value="Glycosidases"/>
    <property type="match status" value="1"/>
</dbReference>
<dbReference type="Proteomes" id="UP000199561">
    <property type="component" value="Unassembled WGS sequence"/>
</dbReference>
<proteinExistence type="predicted"/>